<dbReference type="Proteomes" id="UP001164929">
    <property type="component" value="Chromosome 9"/>
</dbReference>
<evidence type="ECO:0000256" key="2">
    <source>
        <dbReference type="ARBA" id="ARBA00022676"/>
    </source>
</evidence>
<keyword evidence="2" id="KW-0328">Glycosyltransferase</keyword>
<reference evidence="3" key="1">
    <citation type="journal article" date="2023" name="Mol. Ecol. Resour.">
        <title>Chromosome-level genome assembly of a triploid poplar Populus alba 'Berolinensis'.</title>
        <authorList>
            <person name="Chen S."/>
            <person name="Yu Y."/>
            <person name="Wang X."/>
            <person name="Wang S."/>
            <person name="Zhang T."/>
            <person name="Zhou Y."/>
            <person name="He R."/>
            <person name="Meng N."/>
            <person name="Wang Y."/>
            <person name="Liu W."/>
            <person name="Liu Z."/>
            <person name="Liu J."/>
            <person name="Guo Q."/>
            <person name="Huang H."/>
            <person name="Sederoff R.R."/>
            <person name="Wang G."/>
            <person name="Qu G."/>
            <person name="Chen S."/>
        </authorList>
    </citation>
    <scope>NUCLEOTIDE SEQUENCE</scope>
    <source>
        <strain evidence="3">SC-2020</strain>
    </source>
</reference>
<dbReference type="PANTHER" id="PTHR48047:SF45">
    <property type="entry name" value="SCOPOLETIN GLUCOSYLTRANSFERASE-LIKE"/>
    <property type="match status" value="1"/>
</dbReference>
<keyword evidence="4" id="KW-1185">Reference proteome</keyword>
<dbReference type="Gene3D" id="3.40.50.2000">
    <property type="entry name" value="Glycogen Phosphorylase B"/>
    <property type="match status" value="2"/>
</dbReference>
<comment type="caution">
    <text evidence="3">The sequence shown here is derived from an EMBL/GenBank/DDBJ whole genome shotgun (WGS) entry which is preliminary data.</text>
</comment>
<dbReference type="AlphaFoldDB" id="A0AAD6QCR4"/>
<dbReference type="EMBL" id="JAQIZT010000009">
    <property type="protein sequence ID" value="KAJ6985283.1"/>
    <property type="molecule type" value="Genomic_DNA"/>
</dbReference>
<dbReference type="PANTHER" id="PTHR48047">
    <property type="entry name" value="GLYCOSYLTRANSFERASE"/>
    <property type="match status" value="1"/>
</dbReference>
<name>A0AAD6QCR4_9ROSI</name>
<evidence type="ECO:0000313" key="4">
    <source>
        <dbReference type="Proteomes" id="UP001164929"/>
    </source>
</evidence>
<evidence type="ECO:0000256" key="1">
    <source>
        <dbReference type="ARBA" id="ARBA00009995"/>
    </source>
</evidence>
<accession>A0AAD6QCR4</accession>
<keyword evidence="2" id="KW-0808">Transferase</keyword>
<comment type="similarity">
    <text evidence="1">Belongs to the UDP-glycosyltransferase family.</text>
</comment>
<sequence length="235" mass="27438">MMFLWATGVVDKEGKAHQPLSLCNKNIEDKAEREHIASIGEHECLRWLALKKPNSVLYICFEILFDFQLLNHNFIWVVRKGEVRKHEDMEEWLLEGFERRMDAKGLMIRGWEPQVLILDHEAEVTAGVPVVTWPLYAEQFDNEKLIAYVLRIGMGVGAQEWSRYEKKILVREADIDQKAIIQMMVDEEEIRNRARKLKEMERKETEEGGSSYSDLTALLDELMALETSKQEYAAH</sequence>
<protein>
    <submittedName>
        <fullName evidence="3">Uncharacterized protein</fullName>
    </submittedName>
</protein>
<dbReference type="SUPFAM" id="SSF53756">
    <property type="entry name" value="UDP-Glycosyltransferase/glycogen phosphorylase"/>
    <property type="match status" value="1"/>
</dbReference>
<gene>
    <name evidence="3" type="ORF">NC653_023298</name>
</gene>
<proteinExistence type="inferred from homology"/>
<evidence type="ECO:0000313" key="3">
    <source>
        <dbReference type="EMBL" id="KAJ6985283.1"/>
    </source>
</evidence>
<organism evidence="3 4">
    <name type="scientific">Populus alba x Populus x berolinensis</name>
    <dbReference type="NCBI Taxonomy" id="444605"/>
    <lineage>
        <taxon>Eukaryota</taxon>
        <taxon>Viridiplantae</taxon>
        <taxon>Streptophyta</taxon>
        <taxon>Embryophyta</taxon>
        <taxon>Tracheophyta</taxon>
        <taxon>Spermatophyta</taxon>
        <taxon>Magnoliopsida</taxon>
        <taxon>eudicotyledons</taxon>
        <taxon>Gunneridae</taxon>
        <taxon>Pentapetalae</taxon>
        <taxon>rosids</taxon>
        <taxon>fabids</taxon>
        <taxon>Malpighiales</taxon>
        <taxon>Salicaceae</taxon>
        <taxon>Saliceae</taxon>
        <taxon>Populus</taxon>
    </lineage>
</organism>
<dbReference type="GO" id="GO:0035251">
    <property type="term" value="F:UDP-glucosyltransferase activity"/>
    <property type="evidence" value="ECO:0007669"/>
    <property type="project" value="UniProtKB-ARBA"/>
</dbReference>